<dbReference type="AlphaFoldDB" id="A0AAN9FK96"/>
<dbReference type="InterPro" id="IPR020471">
    <property type="entry name" value="AKR"/>
</dbReference>
<dbReference type="FunFam" id="1.25.40.10:FF:000253">
    <property type="entry name" value="Pentatricopeptide repeat-containing protein"/>
    <property type="match status" value="1"/>
</dbReference>
<evidence type="ECO:0000313" key="11">
    <source>
        <dbReference type="Proteomes" id="UP001372338"/>
    </source>
</evidence>
<feature type="repeat" description="PPR" evidence="7">
    <location>
        <begin position="680"/>
        <end position="714"/>
    </location>
</feature>
<dbReference type="PANTHER" id="PTHR45717:SF3">
    <property type="entry name" value="OS04G0544400 PROTEIN"/>
    <property type="match status" value="1"/>
</dbReference>
<feature type="domain" description="NADP-dependent oxidoreductase" evidence="9">
    <location>
        <begin position="20"/>
        <end position="283"/>
    </location>
</feature>
<dbReference type="FunFam" id="3.20.20.100:FF:000010">
    <property type="entry name" value="NADPH-dependent aldo-keto reductase, chloroplastic"/>
    <property type="match status" value="1"/>
</dbReference>
<feature type="region of interest" description="Disordered" evidence="8">
    <location>
        <begin position="952"/>
        <end position="974"/>
    </location>
</feature>
<reference evidence="10 11" key="1">
    <citation type="submission" date="2024-01" db="EMBL/GenBank/DDBJ databases">
        <title>The genomes of 5 underutilized Papilionoideae crops provide insights into root nodulation and disease resistanc.</title>
        <authorList>
            <person name="Yuan L."/>
        </authorList>
    </citation>
    <scope>NUCLEOTIDE SEQUENCE [LARGE SCALE GENOMIC DNA]</scope>
    <source>
        <strain evidence="10">ZHUSHIDOU_FW_LH</strain>
        <tissue evidence="10">Leaf</tissue>
    </source>
</reference>
<dbReference type="FunFam" id="1.25.40.10:FF:000516">
    <property type="entry name" value="Pentatricopeptide repeat-containing protein"/>
    <property type="match status" value="1"/>
</dbReference>
<evidence type="ECO:0000313" key="10">
    <source>
        <dbReference type="EMBL" id="KAK7277189.1"/>
    </source>
</evidence>
<keyword evidence="5" id="KW-0007">Acetylation</keyword>
<comment type="caution">
    <text evidence="10">The sequence shown here is derived from an EMBL/GenBank/DDBJ whole genome shotgun (WGS) entry which is preliminary data.</text>
</comment>
<dbReference type="InterPro" id="IPR044498">
    <property type="entry name" value="AKR4C"/>
</dbReference>
<dbReference type="Proteomes" id="UP001372338">
    <property type="component" value="Unassembled WGS sequence"/>
</dbReference>
<dbReference type="PROSITE" id="PS00062">
    <property type="entry name" value="ALDOKETO_REDUCTASE_2"/>
    <property type="match status" value="1"/>
</dbReference>
<evidence type="ECO:0000256" key="1">
    <source>
        <dbReference type="ARBA" id="ARBA00007626"/>
    </source>
</evidence>
<proteinExistence type="inferred from homology"/>
<dbReference type="PROSITE" id="PS00063">
    <property type="entry name" value="ALDOKETO_REDUCTASE_3"/>
    <property type="match status" value="1"/>
</dbReference>
<dbReference type="Gene3D" id="3.40.50.1820">
    <property type="entry name" value="alpha/beta hydrolase"/>
    <property type="match status" value="1"/>
</dbReference>
<accession>A0AAN9FK96</accession>
<dbReference type="Gene3D" id="3.20.20.100">
    <property type="entry name" value="NADP-dependent oxidoreductase domain"/>
    <property type="match status" value="1"/>
</dbReference>
<evidence type="ECO:0000256" key="4">
    <source>
        <dbReference type="ARBA" id="ARBA00022857"/>
    </source>
</evidence>
<dbReference type="PROSITE" id="PS51375">
    <property type="entry name" value="PPR"/>
    <property type="match status" value="3"/>
</dbReference>
<dbReference type="Pfam" id="PF00248">
    <property type="entry name" value="Aldo_ket_red"/>
    <property type="match status" value="1"/>
</dbReference>
<evidence type="ECO:0000259" key="9">
    <source>
        <dbReference type="Pfam" id="PF00248"/>
    </source>
</evidence>
<gene>
    <name evidence="10" type="ORF">RIF29_18340</name>
</gene>
<dbReference type="InterPro" id="IPR029058">
    <property type="entry name" value="AB_hydrolase_fold"/>
</dbReference>
<dbReference type="InterPro" id="IPR002885">
    <property type="entry name" value="PPR_rpt"/>
</dbReference>
<evidence type="ECO:0000256" key="8">
    <source>
        <dbReference type="SAM" id="MobiDB-lite"/>
    </source>
</evidence>
<dbReference type="SUPFAM" id="SSF51430">
    <property type="entry name" value="NAD(P)-linked oxidoreductase"/>
    <property type="match status" value="1"/>
</dbReference>
<dbReference type="InterPro" id="IPR036812">
    <property type="entry name" value="NAD(P)_OxRdtase_dom_sf"/>
</dbReference>
<keyword evidence="11" id="KW-1185">Reference proteome</keyword>
<dbReference type="SUPFAM" id="SSF53474">
    <property type="entry name" value="alpha/beta-Hydrolases"/>
    <property type="match status" value="1"/>
</dbReference>
<comment type="similarity">
    <text evidence="2">Belongs to the aldo/keto reductase family.</text>
</comment>
<dbReference type="EMBL" id="JAYWIO010000003">
    <property type="protein sequence ID" value="KAK7277189.1"/>
    <property type="molecule type" value="Genomic_DNA"/>
</dbReference>
<dbReference type="PROSITE" id="PS00798">
    <property type="entry name" value="ALDOKETO_REDUCTASE_1"/>
    <property type="match status" value="1"/>
</dbReference>
<dbReference type="InterPro" id="IPR018170">
    <property type="entry name" value="Aldo/ket_reductase_CS"/>
</dbReference>
<feature type="compositionally biased region" description="Basic and acidic residues" evidence="8">
    <location>
        <begin position="952"/>
        <end position="962"/>
    </location>
</feature>
<dbReference type="GO" id="GO:0005739">
    <property type="term" value="C:mitochondrion"/>
    <property type="evidence" value="ECO:0007669"/>
    <property type="project" value="TreeGrafter"/>
</dbReference>
<evidence type="ECO:0000256" key="3">
    <source>
        <dbReference type="ARBA" id="ARBA00022737"/>
    </source>
</evidence>
<keyword evidence="3" id="KW-0677">Repeat</keyword>
<protein>
    <recommendedName>
        <fullName evidence="9">NADP-dependent oxidoreductase domain-containing protein</fullName>
    </recommendedName>
</protein>
<evidence type="ECO:0000256" key="6">
    <source>
        <dbReference type="ARBA" id="ARBA00023002"/>
    </source>
</evidence>
<name>A0AAN9FK96_CROPI</name>
<dbReference type="PRINTS" id="PR00069">
    <property type="entry name" value="ALDKETRDTASE"/>
</dbReference>
<dbReference type="GO" id="GO:0016491">
    <property type="term" value="F:oxidoreductase activity"/>
    <property type="evidence" value="ECO:0007669"/>
    <property type="project" value="UniProtKB-KW"/>
</dbReference>
<evidence type="ECO:0000256" key="2">
    <source>
        <dbReference type="ARBA" id="ARBA00007905"/>
    </source>
</evidence>
<dbReference type="GO" id="GO:0003729">
    <property type="term" value="F:mRNA binding"/>
    <property type="evidence" value="ECO:0007669"/>
    <property type="project" value="UniProtKB-ARBA"/>
</dbReference>
<dbReference type="Gene3D" id="1.25.40.10">
    <property type="entry name" value="Tetratricopeptide repeat domain"/>
    <property type="match status" value="3"/>
</dbReference>
<dbReference type="InterPro" id="IPR023210">
    <property type="entry name" value="NADP_OxRdtase_dom"/>
</dbReference>
<feature type="repeat" description="PPR" evidence="7">
    <location>
        <begin position="821"/>
        <end position="855"/>
    </location>
</feature>
<comment type="similarity">
    <text evidence="1">Belongs to the PPR family. P subfamily.</text>
</comment>
<sequence>MAKEIRFFELNTGASIPSIGLGTGSVNPSVVATVISTAVKVGYRHIDCAQFYANQIEIGHALKKLFDEGVVKREDLWITSKLWCTDHAPEDVPKALERTLQELQLDYLDLYLIHWPVRMKKGSIGVNPENLIQPDIPSTWRAMEALYDSGKARAIGVSNFSSKKLQDLLEIARVPPAVNQVELHPVWHQPKLHAFCESKGIHLSGYSPLGSQAFLKSDMLKHPIINEVAEKLEKTPAQVVLRWGLQMGHSVLPKSTNEERIKGNFDVFDWSIPDDLIEKLSEIKQERLVTGRGHFVHESYGPYKTVEELWDGEFVSESICRDANVGFGTWDFDPLDLDNPFPNNEGHVHLWQGDDDQLVPAMLQRYIAQKLSWIQYHEVPGAGHLFPYIQEVQITSPITKLDFYEQRQSILLSSNFFLSLTQSQTASKKKKKKMVLVQIQAYPLHLKHQNLCLLQSSPHSYSPTNLTLPRAHSHSHSSRECRLYVTCSISKIHSYGTLDYERRPRIMWNDIYRRISLMPKPELGSATVLNQWENEGKNLTKWELSKVIRELRKFKKHQRALEVYDWMNNRPERFRVSSSDAAIQLDLIAKVRGASSAEESFLRLTDKLKDRRTYGSLLNVYVHFRLKEKAESLLEKMRSKGYAIHSLPFNVMMTMYMNLKEYDKVDTLVSEMIEKSIQLDIYTYNIWLSSCGSRGEIEKMEEVFEQMTKDSSIIPNWSTFSTMASMYIKMDLFDKAEDCLRKVESRIKGRDRIPFHYLLSLYGNIRKKDDIYRVWNTYKSIFPSIPNLGYHAIISSLVRLDDIEGAEKLYVEWLSVKASYDPRIGNLLIGWYVRKGNADKALEFFKQMREAGGVPNSSTWEVLSQLHISDTNISEALSCFKEAFEAAGSKSWRPKPITVSAFFKLCQDEDDTASAEALISLLRQSGFLKDEVYAASLIGLSDGTISKDDLSSKVDAADRTDGISDDENIEDDSQKLFNQVESSL</sequence>
<feature type="repeat" description="PPR" evidence="7">
    <location>
        <begin position="610"/>
        <end position="644"/>
    </location>
</feature>
<evidence type="ECO:0000256" key="5">
    <source>
        <dbReference type="ARBA" id="ARBA00022990"/>
    </source>
</evidence>
<organism evidence="10 11">
    <name type="scientific">Crotalaria pallida</name>
    <name type="common">Smooth rattlebox</name>
    <name type="synonym">Crotalaria striata</name>
    <dbReference type="NCBI Taxonomy" id="3830"/>
    <lineage>
        <taxon>Eukaryota</taxon>
        <taxon>Viridiplantae</taxon>
        <taxon>Streptophyta</taxon>
        <taxon>Embryophyta</taxon>
        <taxon>Tracheophyta</taxon>
        <taxon>Spermatophyta</taxon>
        <taxon>Magnoliopsida</taxon>
        <taxon>eudicotyledons</taxon>
        <taxon>Gunneridae</taxon>
        <taxon>Pentapetalae</taxon>
        <taxon>rosids</taxon>
        <taxon>fabids</taxon>
        <taxon>Fabales</taxon>
        <taxon>Fabaceae</taxon>
        <taxon>Papilionoideae</taxon>
        <taxon>50 kb inversion clade</taxon>
        <taxon>genistoids sensu lato</taxon>
        <taxon>core genistoids</taxon>
        <taxon>Crotalarieae</taxon>
        <taxon>Crotalaria</taxon>
    </lineage>
</organism>
<dbReference type="Pfam" id="PF13812">
    <property type="entry name" value="PPR_3"/>
    <property type="match status" value="1"/>
</dbReference>
<evidence type="ECO:0000256" key="7">
    <source>
        <dbReference type="PROSITE-ProRule" id="PRU00708"/>
    </source>
</evidence>
<dbReference type="NCBIfam" id="TIGR00756">
    <property type="entry name" value="PPR"/>
    <property type="match status" value="3"/>
</dbReference>
<dbReference type="CDD" id="cd19125">
    <property type="entry name" value="AKR_AKR4C1-15"/>
    <property type="match status" value="1"/>
</dbReference>
<dbReference type="Pfam" id="PF01535">
    <property type="entry name" value="PPR"/>
    <property type="match status" value="2"/>
</dbReference>
<dbReference type="PANTHER" id="PTHR45717">
    <property type="entry name" value="OS12G0527900 PROTEIN"/>
    <property type="match status" value="1"/>
</dbReference>
<dbReference type="InterPro" id="IPR011990">
    <property type="entry name" value="TPR-like_helical_dom_sf"/>
</dbReference>
<keyword evidence="6" id="KW-0560">Oxidoreductase</keyword>
<keyword evidence="4" id="KW-0521">NADP</keyword>